<gene>
    <name evidence="22" type="ORF">SKAU_G00263520</name>
</gene>
<keyword evidence="7" id="KW-0479">Metal-binding</keyword>
<keyword evidence="6 20" id="KW-0812">Transmembrane</keyword>
<comment type="caution">
    <text evidence="22">The sequence shown here is derived from an EMBL/GenBank/DDBJ whole genome shotgun (WGS) entry which is preliminary data.</text>
</comment>
<dbReference type="GO" id="GO:0006511">
    <property type="term" value="P:ubiquitin-dependent protein catabolic process"/>
    <property type="evidence" value="ECO:0007669"/>
    <property type="project" value="TreeGrafter"/>
</dbReference>
<evidence type="ECO:0000313" key="22">
    <source>
        <dbReference type="EMBL" id="KAJ8347763.1"/>
    </source>
</evidence>
<proteinExistence type="predicted"/>
<feature type="domain" description="RING-type" evidence="21">
    <location>
        <begin position="376"/>
        <end position="418"/>
    </location>
</feature>
<keyword evidence="9" id="KW-0833">Ubl conjugation pathway</keyword>
<organism evidence="22 23">
    <name type="scientific">Synaphobranchus kaupii</name>
    <name type="common">Kaup's arrowtooth eel</name>
    <dbReference type="NCBI Taxonomy" id="118154"/>
    <lineage>
        <taxon>Eukaryota</taxon>
        <taxon>Metazoa</taxon>
        <taxon>Chordata</taxon>
        <taxon>Craniata</taxon>
        <taxon>Vertebrata</taxon>
        <taxon>Euteleostomi</taxon>
        <taxon>Actinopterygii</taxon>
        <taxon>Neopterygii</taxon>
        <taxon>Teleostei</taxon>
        <taxon>Anguilliformes</taxon>
        <taxon>Synaphobranchidae</taxon>
        <taxon>Synaphobranchus</taxon>
    </lineage>
</organism>
<evidence type="ECO:0000256" key="11">
    <source>
        <dbReference type="ARBA" id="ARBA00022833"/>
    </source>
</evidence>
<evidence type="ECO:0000256" key="18">
    <source>
        <dbReference type="PROSITE-ProRule" id="PRU00175"/>
    </source>
</evidence>
<feature type="compositionally biased region" description="Polar residues" evidence="19">
    <location>
        <begin position="323"/>
        <end position="333"/>
    </location>
</feature>
<evidence type="ECO:0000256" key="17">
    <source>
        <dbReference type="ARBA" id="ARBA00075536"/>
    </source>
</evidence>
<dbReference type="EMBL" id="JAINUF010000010">
    <property type="protein sequence ID" value="KAJ8347763.1"/>
    <property type="molecule type" value="Genomic_DNA"/>
</dbReference>
<evidence type="ECO:0000256" key="16">
    <source>
        <dbReference type="ARBA" id="ARBA00067352"/>
    </source>
</evidence>
<evidence type="ECO:0000256" key="6">
    <source>
        <dbReference type="ARBA" id="ARBA00022692"/>
    </source>
</evidence>
<protein>
    <recommendedName>
        <fullName evidence="16">E3 ubiquitin-protein ligase RNF26</fullName>
        <ecNumber evidence="4">2.3.2.27</ecNumber>
    </recommendedName>
    <alternativeName>
        <fullName evidence="17">RING finger protein 26</fullName>
    </alternativeName>
</protein>
<evidence type="ECO:0000256" key="7">
    <source>
        <dbReference type="ARBA" id="ARBA00022723"/>
    </source>
</evidence>
<evidence type="ECO:0000256" key="2">
    <source>
        <dbReference type="ARBA" id="ARBA00004477"/>
    </source>
</evidence>
<comment type="subcellular location">
    <subcellularLocation>
        <location evidence="2">Endoplasmic reticulum membrane</location>
        <topology evidence="2">Multi-pass membrane protein</topology>
    </subcellularLocation>
</comment>
<evidence type="ECO:0000256" key="15">
    <source>
        <dbReference type="ARBA" id="ARBA00063040"/>
    </source>
</evidence>
<keyword evidence="8 18" id="KW-0863">Zinc-finger</keyword>
<dbReference type="EC" id="2.3.2.27" evidence="4"/>
<keyword evidence="11" id="KW-0862">Zinc</keyword>
<evidence type="ECO:0000256" key="14">
    <source>
        <dbReference type="ARBA" id="ARBA00057605"/>
    </source>
</evidence>
<dbReference type="InterPro" id="IPR040089">
    <property type="entry name" value="RNF26_mRING-HC-C3HC5"/>
</dbReference>
<evidence type="ECO:0000313" key="23">
    <source>
        <dbReference type="Proteomes" id="UP001152622"/>
    </source>
</evidence>
<evidence type="ECO:0000256" key="4">
    <source>
        <dbReference type="ARBA" id="ARBA00012483"/>
    </source>
</evidence>
<dbReference type="SUPFAM" id="SSF57850">
    <property type="entry name" value="RING/U-box"/>
    <property type="match status" value="1"/>
</dbReference>
<comment type="catalytic activity">
    <reaction evidence="1">
        <text>S-ubiquitinyl-[E2 ubiquitin-conjugating enzyme]-L-cysteine + [acceptor protein]-L-lysine = [E2 ubiquitin-conjugating enzyme]-L-cysteine + N(6)-ubiquitinyl-[acceptor protein]-L-lysine.</text>
        <dbReference type="EC" id="2.3.2.27"/>
    </reaction>
</comment>
<comment type="subunit">
    <text evidence="15">Interacts with INCA1. Interacts with TMEM43, ENDOD1, TMEM33 and TMED1 to form a complex capable of modulating innate immune signaling through the cGAS-STING pathway. Interacts with UBE2J1; this interaction is important for SQSTM1 ubiquitination.</text>
</comment>
<evidence type="ECO:0000256" key="12">
    <source>
        <dbReference type="ARBA" id="ARBA00022989"/>
    </source>
</evidence>
<dbReference type="FunFam" id="3.30.40.10:FF:000387">
    <property type="entry name" value="RING finger protein 26"/>
    <property type="match status" value="1"/>
</dbReference>
<dbReference type="Gene3D" id="3.30.40.10">
    <property type="entry name" value="Zinc/RING finger domain, C3HC4 (zinc finger)"/>
    <property type="match status" value="1"/>
</dbReference>
<dbReference type="GO" id="GO:0016567">
    <property type="term" value="P:protein ubiquitination"/>
    <property type="evidence" value="ECO:0007669"/>
    <property type="project" value="TreeGrafter"/>
</dbReference>
<keyword evidence="13 20" id="KW-0472">Membrane</keyword>
<evidence type="ECO:0000256" key="19">
    <source>
        <dbReference type="SAM" id="MobiDB-lite"/>
    </source>
</evidence>
<dbReference type="CDD" id="cd16788">
    <property type="entry name" value="mRING-HC-C3HC5_RNF26"/>
    <property type="match status" value="1"/>
</dbReference>
<name>A0A9Q1EYY3_SYNKA</name>
<evidence type="ECO:0000256" key="10">
    <source>
        <dbReference type="ARBA" id="ARBA00022824"/>
    </source>
</evidence>
<comment type="pathway">
    <text evidence="3">Protein modification; protein ubiquitination.</text>
</comment>
<feature type="transmembrane region" description="Helical" evidence="20">
    <location>
        <begin position="163"/>
        <end position="186"/>
    </location>
</feature>
<keyword evidence="5" id="KW-0808">Transferase</keyword>
<dbReference type="InterPro" id="IPR001841">
    <property type="entry name" value="Znf_RING"/>
</dbReference>
<feature type="compositionally biased region" description="Gly residues" evidence="19">
    <location>
        <begin position="285"/>
        <end position="298"/>
    </location>
</feature>
<evidence type="ECO:0000256" key="20">
    <source>
        <dbReference type="SAM" id="Phobius"/>
    </source>
</evidence>
<dbReference type="PANTHER" id="PTHR22696:SF1">
    <property type="entry name" value="E3 UBIQUITIN-PROTEIN LIGASE RNF26"/>
    <property type="match status" value="1"/>
</dbReference>
<evidence type="ECO:0000256" key="3">
    <source>
        <dbReference type="ARBA" id="ARBA00004906"/>
    </source>
</evidence>
<dbReference type="GO" id="GO:0008270">
    <property type="term" value="F:zinc ion binding"/>
    <property type="evidence" value="ECO:0007669"/>
    <property type="project" value="UniProtKB-KW"/>
</dbReference>
<evidence type="ECO:0000256" key="8">
    <source>
        <dbReference type="ARBA" id="ARBA00022771"/>
    </source>
</evidence>
<keyword evidence="12 20" id="KW-1133">Transmembrane helix</keyword>
<dbReference type="GO" id="GO:0061630">
    <property type="term" value="F:ubiquitin protein ligase activity"/>
    <property type="evidence" value="ECO:0007669"/>
    <property type="project" value="UniProtKB-EC"/>
</dbReference>
<evidence type="ECO:0000256" key="1">
    <source>
        <dbReference type="ARBA" id="ARBA00000900"/>
    </source>
</evidence>
<evidence type="ECO:0000256" key="13">
    <source>
        <dbReference type="ARBA" id="ARBA00023136"/>
    </source>
</evidence>
<dbReference type="PROSITE" id="PS50089">
    <property type="entry name" value="ZF_RING_2"/>
    <property type="match status" value="1"/>
</dbReference>
<evidence type="ECO:0000256" key="5">
    <source>
        <dbReference type="ARBA" id="ARBA00022679"/>
    </source>
</evidence>
<comment type="function">
    <text evidence="14">E3 ubiquitin-protein ligase that plays a key role in endosome organization by retaining vesicles in the perinuclear cloud. Acts as a platform for perinuclear positioning of the endosomal system by mediating ubiquitination of SQSTM1 through interaction with the ubiquitin conjugating enzyme UBE2J1. Ubiquitinated SQSTM1 attracts specific vesicle-associated adapters, forming a molecular bridge that restrains cognate vesicles in the perinuclear region and organizes the endosomal pathway for efficient cargo transport. Also acts as a regulator of type I interferon production in response to viral infection by mediating the formation of 'Lys-11'-linked polyubiquitin chains on TMEM173/STING, leading to stabilize TMEM173/STING. Also required to limit type I interferon response by promoting autophagic degradation of IRF3.</text>
</comment>
<accession>A0A9Q1EYY3</accession>
<dbReference type="PANTHER" id="PTHR22696">
    <property type="entry name" value="E3 UBIQUITIN-PROTEIN LIGASE RNF26"/>
    <property type="match status" value="1"/>
</dbReference>
<dbReference type="Pfam" id="PF13920">
    <property type="entry name" value="zf-C3HC4_3"/>
    <property type="match status" value="1"/>
</dbReference>
<dbReference type="GO" id="GO:0005789">
    <property type="term" value="C:endoplasmic reticulum membrane"/>
    <property type="evidence" value="ECO:0007669"/>
    <property type="project" value="UniProtKB-SubCell"/>
</dbReference>
<dbReference type="AlphaFoldDB" id="A0A9Q1EYY3"/>
<evidence type="ECO:0000259" key="21">
    <source>
        <dbReference type="PROSITE" id="PS50089"/>
    </source>
</evidence>
<dbReference type="OrthoDB" id="1711136at2759"/>
<sequence length="429" mass="46690">MLCFVLDLNFWVVNLVIRLLTGVLSFLHNLPSLLSSSAVECWNLALVCILTAAEGFASAAQGSFHALGSGLQALSGVSESFKMAGHLSSHVLLRTKELVHRGLLSGHSVLRQACEGCGIALSLAIYFVNTVVNMLLIGTQNCLTAVASVWDVVSGPLQKALELALTILTFMYSSLVAVSVLLWAPFKQALEFLGSLGHIFVTVFLLNVYGLVLTLAVVLAVTAIYLNPQLPRRAVQGALRCISTVPTLHRLHRALYRLYLLALERAQTVLEMGVWQRAVWQGSQTGRGGGREGSGGPLLGDPRQRPPGSPASRARHAPDQGDVSPTQQPSPDTQLEDDSQDPALLCSSADRPLQRQHAPTDSLLTLLKEHEERKKCVICQDSVKTVLLLPCRHLCLCRDCTDILMRQPPHQHSCPLCRQPIGHTMDVYL</sequence>
<feature type="region of interest" description="Disordered" evidence="19">
    <location>
        <begin position="283"/>
        <end position="354"/>
    </location>
</feature>
<keyword evidence="10" id="KW-0256">Endoplasmic reticulum</keyword>
<dbReference type="InterPro" id="IPR013083">
    <property type="entry name" value="Znf_RING/FYVE/PHD"/>
</dbReference>
<evidence type="ECO:0000256" key="9">
    <source>
        <dbReference type="ARBA" id="ARBA00022786"/>
    </source>
</evidence>
<feature type="transmembrane region" description="Helical" evidence="20">
    <location>
        <begin position="198"/>
        <end position="226"/>
    </location>
</feature>
<keyword evidence="23" id="KW-1185">Reference proteome</keyword>
<reference evidence="22" key="1">
    <citation type="journal article" date="2023" name="Science">
        <title>Genome structures resolve the early diversification of teleost fishes.</title>
        <authorList>
            <person name="Parey E."/>
            <person name="Louis A."/>
            <person name="Montfort J."/>
            <person name="Bouchez O."/>
            <person name="Roques C."/>
            <person name="Iampietro C."/>
            <person name="Lluch J."/>
            <person name="Castinel A."/>
            <person name="Donnadieu C."/>
            <person name="Desvignes T."/>
            <person name="Floi Bucao C."/>
            <person name="Jouanno E."/>
            <person name="Wen M."/>
            <person name="Mejri S."/>
            <person name="Dirks R."/>
            <person name="Jansen H."/>
            <person name="Henkel C."/>
            <person name="Chen W.J."/>
            <person name="Zahm M."/>
            <person name="Cabau C."/>
            <person name="Klopp C."/>
            <person name="Thompson A.W."/>
            <person name="Robinson-Rechavi M."/>
            <person name="Braasch I."/>
            <person name="Lecointre G."/>
            <person name="Bobe J."/>
            <person name="Postlethwait J.H."/>
            <person name="Berthelot C."/>
            <person name="Roest Crollius H."/>
            <person name="Guiguen Y."/>
        </authorList>
    </citation>
    <scope>NUCLEOTIDE SEQUENCE</scope>
    <source>
        <strain evidence="22">WJC10195</strain>
    </source>
</reference>
<dbReference type="Proteomes" id="UP001152622">
    <property type="component" value="Chromosome 10"/>
</dbReference>
<feature type="transmembrane region" description="Helical" evidence="20">
    <location>
        <begin position="6"/>
        <end position="27"/>
    </location>
</feature>